<dbReference type="Proteomes" id="UP000827986">
    <property type="component" value="Unassembled WGS sequence"/>
</dbReference>
<name>A0A9D3X6G7_9SAUR</name>
<evidence type="ECO:0000313" key="1">
    <source>
        <dbReference type="EMBL" id="KAH1176214.1"/>
    </source>
</evidence>
<gene>
    <name evidence="1" type="ORF">KIL84_020948</name>
</gene>
<reference evidence="1" key="1">
    <citation type="submission" date="2021-09" db="EMBL/GenBank/DDBJ databases">
        <title>The genome of Mauremys mutica provides insights into the evolution of semi-aquatic lifestyle.</title>
        <authorList>
            <person name="Gong S."/>
            <person name="Gao Y."/>
        </authorList>
    </citation>
    <scope>NUCLEOTIDE SEQUENCE</scope>
    <source>
        <strain evidence="1">MM-2020</strain>
        <tissue evidence="1">Muscle</tissue>
    </source>
</reference>
<organism evidence="1 2">
    <name type="scientific">Mauremys mutica</name>
    <name type="common">yellowpond turtle</name>
    <dbReference type="NCBI Taxonomy" id="74926"/>
    <lineage>
        <taxon>Eukaryota</taxon>
        <taxon>Metazoa</taxon>
        <taxon>Chordata</taxon>
        <taxon>Craniata</taxon>
        <taxon>Vertebrata</taxon>
        <taxon>Euteleostomi</taxon>
        <taxon>Archelosauria</taxon>
        <taxon>Testudinata</taxon>
        <taxon>Testudines</taxon>
        <taxon>Cryptodira</taxon>
        <taxon>Durocryptodira</taxon>
        <taxon>Testudinoidea</taxon>
        <taxon>Geoemydidae</taxon>
        <taxon>Geoemydinae</taxon>
        <taxon>Mauremys</taxon>
    </lineage>
</organism>
<evidence type="ECO:0000313" key="2">
    <source>
        <dbReference type="Proteomes" id="UP000827986"/>
    </source>
</evidence>
<keyword evidence="2" id="KW-1185">Reference proteome</keyword>
<comment type="caution">
    <text evidence="1">The sequence shown here is derived from an EMBL/GenBank/DDBJ whole genome shotgun (WGS) entry which is preliminary data.</text>
</comment>
<accession>A0A9D3X6G7</accession>
<dbReference type="EMBL" id="JAHDVG010000475">
    <property type="protein sequence ID" value="KAH1176214.1"/>
    <property type="molecule type" value="Genomic_DNA"/>
</dbReference>
<sequence>MQKAAQDHRLLEAVFPKVPLPWGVSQQPLPSPEGHQPRYCLKPETSMTFSTSQRLALQGFNRALGRKDDQISEPAPKVPVISSTIPCGLPKKAEAFWTNDQS</sequence>
<dbReference type="AlphaFoldDB" id="A0A9D3X6G7"/>
<protein>
    <submittedName>
        <fullName evidence="1">Uncharacterized protein</fullName>
    </submittedName>
</protein>
<proteinExistence type="predicted"/>